<gene>
    <name evidence="1" type="ORF">BQ8794_320043</name>
</gene>
<accession>A0A1R3VFR0</accession>
<dbReference type="AlphaFoldDB" id="A0A1R3VFR0"/>
<keyword evidence="2" id="KW-1185">Reference proteome</keyword>
<dbReference type="SUPFAM" id="SSF56281">
    <property type="entry name" value="Metallo-hydrolase/oxidoreductase"/>
    <property type="match status" value="1"/>
</dbReference>
<dbReference type="STRING" id="1631249.BQ8794_320043"/>
<dbReference type="Proteomes" id="UP000188388">
    <property type="component" value="Unassembled WGS sequence"/>
</dbReference>
<sequence length="542" mass="60897">MKNTIAYGSSDDEKWELACQCADFYIRTAIARSYGLRMLMESSFDQLRREVSDQLYAQALDFRQKTFEAENFHNYCRQSLLEREQQAAHLAARTARLPSSHSRAWKRDLAKHVLGHHRYQLPVGQGGFNVGTLRDLGPNEAMWQPSLVADAIPFADFMYVYDCGSDPIAGVVQSVRSIVARRPSRRLDMLFVSHFDRDHICGIPHLLHQQRGLRVDTIVMPYLDDIDRMIAFGRSVATSGERTAERFHEDVVVDPVGTMARFGPRQIVMVMPGDEDEGGSGFFELPPAEPPLSDPDGMPWKARDSTGWGSASPAARRTLDGATVVRRIEFDVGGGSEGGWLLKPHVKQASRRDREAFCAAVEVILRWPRGSFREKVKIEKERRGLVTKHRTAVSRAYAWAFGDKNETSLSLYSGPAEPQKAGAVLRNSRTFASARVGWMGTGDAGFKDPETVQRFQDHYRDEIDWVTTFMLPHHGSENNFDPSLFVVGAELFVAAAQPIHSHWKHPAPEIVKAIKASGARFRRVGSSPKSLLEERMVVFWPG</sequence>
<proteinExistence type="predicted"/>
<protein>
    <recommendedName>
        <fullName evidence="3">Metallo-beta-lactamase domain-containing protein</fullName>
    </recommendedName>
</protein>
<dbReference type="Gene3D" id="3.60.15.10">
    <property type="entry name" value="Ribonuclease Z/Hydroxyacylglutathione hydrolase-like"/>
    <property type="match status" value="2"/>
</dbReference>
<dbReference type="RefSeq" id="WP_143744633.1">
    <property type="nucleotide sequence ID" value="NZ_FTPD01000026.1"/>
</dbReference>
<name>A0A1R3VFR0_9HYPH</name>
<reference evidence="2" key="1">
    <citation type="submission" date="2017-01" db="EMBL/GenBank/DDBJ databases">
        <authorList>
            <person name="Brunel B."/>
        </authorList>
    </citation>
    <scope>NUCLEOTIDE SEQUENCE [LARGE SCALE GENOMIC DNA]</scope>
</reference>
<dbReference type="EMBL" id="FTPD01000026">
    <property type="protein sequence ID" value="SIT57221.1"/>
    <property type="molecule type" value="Genomic_DNA"/>
</dbReference>
<evidence type="ECO:0008006" key="3">
    <source>
        <dbReference type="Google" id="ProtNLM"/>
    </source>
</evidence>
<evidence type="ECO:0000313" key="2">
    <source>
        <dbReference type="Proteomes" id="UP000188388"/>
    </source>
</evidence>
<organism evidence="1 2">
    <name type="scientific">Mesorhizobium prunaredense</name>
    <dbReference type="NCBI Taxonomy" id="1631249"/>
    <lineage>
        <taxon>Bacteria</taxon>
        <taxon>Pseudomonadati</taxon>
        <taxon>Pseudomonadota</taxon>
        <taxon>Alphaproteobacteria</taxon>
        <taxon>Hyphomicrobiales</taxon>
        <taxon>Phyllobacteriaceae</taxon>
        <taxon>Mesorhizobium</taxon>
    </lineage>
</organism>
<evidence type="ECO:0000313" key="1">
    <source>
        <dbReference type="EMBL" id="SIT57221.1"/>
    </source>
</evidence>
<dbReference type="InterPro" id="IPR036866">
    <property type="entry name" value="RibonucZ/Hydroxyglut_hydro"/>
</dbReference>